<evidence type="ECO:0000259" key="5">
    <source>
        <dbReference type="PROSITE" id="PS50110"/>
    </source>
</evidence>
<dbReference type="CDD" id="cd17574">
    <property type="entry name" value="REC_OmpR"/>
    <property type="match status" value="1"/>
</dbReference>
<dbReference type="Proteomes" id="UP000229681">
    <property type="component" value="Unassembled WGS sequence"/>
</dbReference>
<dbReference type="InterPro" id="IPR001926">
    <property type="entry name" value="TrpB-like_PALP"/>
</dbReference>
<keyword evidence="3" id="KW-0663">Pyridoxal phosphate</keyword>
<dbReference type="PANTHER" id="PTHR44591:SF3">
    <property type="entry name" value="RESPONSE REGULATORY DOMAIN-CONTAINING PROTEIN"/>
    <property type="match status" value="1"/>
</dbReference>
<dbReference type="SUPFAM" id="SSF53686">
    <property type="entry name" value="Tryptophan synthase beta subunit-like PLP-dependent enzymes"/>
    <property type="match status" value="1"/>
</dbReference>
<dbReference type="SMART" id="SM00448">
    <property type="entry name" value="REC"/>
    <property type="match status" value="2"/>
</dbReference>
<dbReference type="PANTHER" id="PTHR44591">
    <property type="entry name" value="STRESS RESPONSE REGULATOR PROTEIN 1"/>
    <property type="match status" value="1"/>
</dbReference>
<evidence type="ECO:0000256" key="3">
    <source>
        <dbReference type="ARBA" id="ARBA00022898"/>
    </source>
</evidence>
<feature type="modified residue" description="4-aspartylphosphate" evidence="4">
    <location>
        <position position="480"/>
    </location>
</feature>
<dbReference type="GO" id="GO:0000160">
    <property type="term" value="P:phosphorelay signal transduction system"/>
    <property type="evidence" value="ECO:0007669"/>
    <property type="project" value="InterPro"/>
</dbReference>
<proteinExistence type="predicted"/>
<protein>
    <recommendedName>
        <fullName evidence="5">Response regulatory domain-containing protein</fullName>
    </recommendedName>
</protein>
<feature type="modified residue" description="4-aspartylphosphate" evidence="4">
    <location>
        <position position="624"/>
    </location>
</feature>
<evidence type="ECO:0000313" key="7">
    <source>
        <dbReference type="Proteomes" id="UP000229681"/>
    </source>
</evidence>
<sequence length="696" mass="76887">MPTLFSQVVCLTCGHQMLPDPMIAKCERCGGVWLDARYHYSEVRWAGNALARRPLSMWRYEELLPLSDLTQRVSIGEGMTPIIRAERLGEALGHEHILIKDERRMPTNSFKDRQGALSVSILRQAGIKECVLASTGNAAAAYAAYCARAGIKLWVFLPSMVPAEKMRELGLYGAELIKVTGTYDQTKKVAADFAARRNLYFDRGSKGIPGKESMKTLAFEIAEQLGMEYSTDGRWIAPDWYIQAVSGGIGPLGVYKGFVELYQIGLIDKVPKLGIVQVQGCAPMVRAFERGLSEAEPVVPETLITVLATGEPGYAYTMLYQAIQKHGGAMVSVDDGQAFRAMRRVARTEGFSVEPATAVAFAGLEKLIALGAVQPHEKLLLNCSGHTFPAEKHILEDQYVLELELGAAAPSQQTEGLGAALERLDEQITTVVVIDDNPNDTRLIRRLLQTHKNYRVFESNNPLDGLDLVRQRRPDLVITDLSMPEMDGFSLLEALKADPETAHIPVIVLSGKSLTQADKARLSGQIDSVWLKGSYSTRELVDHVVSTLKDRPVASAPEPKQAPPASELAAGTFKVLIVDDNPYDARLVRRILEASRKFNVSEARTGESALKVMSEQLPDLVILDIMLPDMGGLDVLQRMRESERLRNVRVAVMSAKELSEIDRSRLLDAVFWQKATLDRKRLVEAVEAQIVQPRNA</sequence>
<evidence type="ECO:0000256" key="2">
    <source>
        <dbReference type="ARBA" id="ARBA00022553"/>
    </source>
</evidence>
<evidence type="ECO:0000313" key="6">
    <source>
        <dbReference type="EMBL" id="PJF36475.1"/>
    </source>
</evidence>
<feature type="domain" description="Response regulatory" evidence="5">
    <location>
        <begin position="574"/>
        <end position="690"/>
    </location>
</feature>
<comment type="caution">
    <text evidence="6">The sequence shown here is derived from an EMBL/GenBank/DDBJ whole genome shotgun (WGS) entry which is preliminary data.</text>
</comment>
<keyword evidence="2 4" id="KW-0597">Phosphoprotein</keyword>
<dbReference type="PROSITE" id="PS50110">
    <property type="entry name" value="RESPONSE_REGULATORY"/>
    <property type="match status" value="2"/>
</dbReference>
<name>A0A2M8PG07_9CHLR</name>
<dbReference type="Gene3D" id="3.40.50.1100">
    <property type="match status" value="2"/>
</dbReference>
<dbReference type="Pfam" id="PF00291">
    <property type="entry name" value="PALP"/>
    <property type="match status" value="1"/>
</dbReference>
<dbReference type="Pfam" id="PF00072">
    <property type="entry name" value="Response_reg"/>
    <property type="match status" value="2"/>
</dbReference>
<dbReference type="InterPro" id="IPR011006">
    <property type="entry name" value="CheY-like_superfamily"/>
</dbReference>
<evidence type="ECO:0000256" key="4">
    <source>
        <dbReference type="PROSITE-ProRule" id="PRU00169"/>
    </source>
</evidence>
<dbReference type="InterPro" id="IPR050595">
    <property type="entry name" value="Bact_response_regulator"/>
</dbReference>
<dbReference type="InterPro" id="IPR001789">
    <property type="entry name" value="Sig_transdc_resp-reg_receiver"/>
</dbReference>
<dbReference type="InterPro" id="IPR036052">
    <property type="entry name" value="TrpB-like_PALP_sf"/>
</dbReference>
<dbReference type="EMBL" id="PGTM01000051">
    <property type="protein sequence ID" value="PJF36475.1"/>
    <property type="molecule type" value="Genomic_DNA"/>
</dbReference>
<comment type="cofactor">
    <cofactor evidence="1">
        <name>pyridoxal 5'-phosphate</name>
        <dbReference type="ChEBI" id="CHEBI:597326"/>
    </cofactor>
</comment>
<dbReference type="AlphaFoldDB" id="A0A2M8PG07"/>
<dbReference type="GO" id="GO:1901605">
    <property type="term" value="P:alpha-amino acid metabolic process"/>
    <property type="evidence" value="ECO:0007669"/>
    <property type="project" value="UniProtKB-ARBA"/>
</dbReference>
<accession>A0A2M8PG07</accession>
<gene>
    <name evidence="6" type="ORF">CUN49_05265</name>
</gene>
<organism evidence="6 7">
    <name type="scientific">Candidatus Thermofonsia Clade 1 bacterium</name>
    <dbReference type="NCBI Taxonomy" id="2364210"/>
    <lineage>
        <taxon>Bacteria</taxon>
        <taxon>Bacillati</taxon>
        <taxon>Chloroflexota</taxon>
        <taxon>Candidatus Thermofontia</taxon>
        <taxon>Candidatus Thermofonsia Clade 1</taxon>
    </lineage>
</organism>
<feature type="domain" description="Response regulatory" evidence="5">
    <location>
        <begin position="430"/>
        <end position="546"/>
    </location>
</feature>
<evidence type="ECO:0000256" key="1">
    <source>
        <dbReference type="ARBA" id="ARBA00001933"/>
    </source>
</evidence>
<reference evidence="6 7" key="1">
    <citation type="submission" date="2017-11" db="EMBL/GenBank/DDBJ databases">
        <title>Evolution of Phototrophy in the Chloroflexi Phylum Driven by Horizontal Gene Transfer.</title>
        <authorList>
            <person name="Ward L.M."/>
            <person name="Hemp J."/>
            <person name="Shih P.M."/>
            <person name="Mcglynn S.E."/>
            <person name="Fischer W."/>
        </authorList>
    </citation>
    <scope>NUCLEOTIDE SEQUENCE [LARGE SCALE GENOMIC DNA]</scope>
    <source>
        <strain evidence="6">JP3_13</strain>
    </source>
</reference>
<dbReference type="SUPFAM" id="SSF52172">
    <property type="entry name" value="CheY-like"/>
    <property type="match status" value="2"/>
</dbReference>
<dbReference type="Gene3D" id="3.40.50.2300">
    <property type="match status" value="2"/>
</dbReference>